<dbReference type="PROSITE" id="PS50001">
    <property type="entry name" value="SH2"/>
    <property type="match status" value="1"/>
</dbReference>
<organism evidence="5 6">
    <name type="scientific">Gadus morhua</name>
    <name type="common">Atlantic cod</name>
    <dbReference type="NCBI Taxonomy" id="8049"/>
    <lineage>
        <taxon>Eukaryota</taxon>
        <taxon>Metazoa</taxon>
        <taxon>Chordata</taxon>
        <taxon>Craniata</taxon>
        <taxon>Vertebrata</taxon>
        <taxon>Euteleostomi</taxon>
        <taxon>Actinopterygii</taxon>
        <taxon>Neopterygii</taxon>
        <taxon>Teleostei</taxon>
        <taxon>Neoteleostei</taxon>
        <taxon>Acanthomorphata</taxon>
        <taxon>Zeiogadaria</taxon>
        <taxon>Gadariae</taxon>
        <taxon>Gadiformes</taxon>
        <taxon>Gadoidei</taxon>
        <taxon>Gadidae</taxon>
        <taxon>Gadus</taxon>
    </lineage>
</organism>
<sequence>MEQFSRFAAPATSKLRQLQKIVQDISNNEDSLLNKWRRHRDKHGPKVPDRDYPVDHFEDTERWSDESDYEEPPDADGYEDPPAHQVFTPSSSACFSRDNYVDSCRRPSSRLSRKPWTSTTTKPLPPEPCPAAGDNEDYIDPERSIRDNNIKPAAKPLQGVNSSPVVSKPLRKLPCSPVVYEVTLPEENIPPVSRQTQPLQTKLSTRLISPRVILEQSDTEFEAFDPDISQTIPKMSRGHPPPPKAFTADFRPPMIPLPQKPYSRRQADLSLMVANGLQDMDEKSDIDRQPWYANTCGRKTAEELLIQSNRDGSFLVRRSTGQDPQQPYTLVVLYKGRVYNIPVRFIQATQHYALGREKRGQQHFSSVSKIIENHLQNPLVLIDNHSNSRDITKLRHPVRSQVVPQR</sequence>
<dbReference type="AlphaFoldDB" id="A0A8C5B4V0"/>
<dbReference type="GO" id="GO:0035556">
    <property type="term" value="P:intracellular signal transduction"/>
    <property type="evidence" value="ECO:0007669"/>
    <property type="project" value="TreeGrafter"/>
</dbReference>
<dbReference type="InterPro" id="IPR036860">
    <property type="entry name" value="SH2_dom_sf"/>
</dbReference>
<keyword evidence="6" id="KW-1185">Reference proteome</keyword>
<dbReference type="PANTHER" id="PTHR14098:SF3">
    <property type="entry name" value="B-CELL LINKER PROTEIN"/>
    <property type="match status" value="1"/>
</dbReference>
<accession>A0A8C5B4V0</accession>
<evidence type="ECO:0000256" key="3">
    <source>
        <dbReference type="SAM" id="MobiDB-lite"/>
    </source>
</evidence>
<proteinExistence type="predicted"/>
<dbReference type="GO" id="GO:0007169">
    <property type="term" value="P:cell surface receptor protein tyrosine kinase signaling pathway"/>
    <property type="evidence" value="ECO:0007669"/>
    <property type="project" value="TreeGrafter"/>
</dbReference>
<feature type="compositionally biased region" description="Acidic residues" evidence="3">
    <location>
        <begin position="66"/>
        <end position="79"/>
    </location>
</feature>
<feature type="region of interest" description="Disordered" evidence="3">
    <location>
        <begin position="36"/>
        <end position="133"/>
    </location>
</feature>
<dbReference type="InterPro" id="IPR000980">
    <property type="entry name" value="SH2"/>
</dbReference>
<dbReference type="SUPFAM" id="SSF55550">
    <property type="entry name" value="SH2 domain"/>
    <property type="match status" value="1"/>
</dbReference>
<feature type="domain" description="SH2" evidence="4">
    <location>
        <begin position="291"/>
        <end position="398"/>
    </location>
</feature>
<reference evidence="5" key="2">
    <citation type="submission" date="2025-09" db="UniProtKB">
        <authorList>
            <consortium name="Ensembl"/>
        </authorList>
    </citation>
    <scope>IDENTIFICATION</scope>
</reference>
<dbReference type="SMART" id="SM00252">
    <property type="entry name" value="SH2"/>
    <property type="match status" value="1"/>
</dbReference>
<dbReference type="Pfam" id="PF00017">
    <property type="entry name" value="SH2"/>
    <property type="match status" value="1"/>
</dbReference>
<dbReference type="FunFam" id="3.30.505.10:FF:000016">
    <property type="entry name" value="B-cell linker protein isoform 2"/>
    <property type="match status" value="1"/>
</dbReference>
<reference evidence="5" key="1">
    <citation type="submission" date="2025-08" db="UniProtKB">
        <authorList>
            <consortium name="Ensembl"/>
        </authorList>
    </citation>
    <scope>IDENTIFICATION</scope>
</reference>
<evidence type="ECO:0000313" key="6">
    <source>
        <dbReference type="Proteomes" id="UP000694546"/>
    </source>
</evidence>
<dbReference type="GO" id="GO:0005737">
    <property type="term" value="C:cytoplasm"/>
    <property type="evidence" value="ECO:0007669"/>
    <property type="project" value="UniProtKB-ARBA"/>
</dbReference>
<evidence type="ECO:0000256" key="2">
    <source>
        <dbReference type="PROSITE-ProRule" id="PRU00191"/>
    </source>
</evidence>
<feature type="compositionally biased region" description="Basic and acidic residues" evidence="3">
    <location>
        <begin position="44"/>
        <end position="65"/>
    </location>
</feature>
<dbReference type="InterPro" id="IPR051751">
    <property type="entry name" value="Immunoreceptor_sig_adapters"/>
</dbReference>
<evidence type="ECO:0000313" key="5">
    <source>
        <dbReference type="Ensembl" id="ENSGMOP00000040949.1"/>
    </source>
</evidence>
<dbReference type="Proteomes" id="UP000694546">
    <property type="component" value="Chromosome 15"/>
</dbReference>
<dbReference type="Gene3D" id="3.30.505.10">
    <property type="entry name" value="SH2 domain"/>
    <property type="match status" value="1"/>
</dbReference>
<keyword evidence="1 2" id="KW-0727">SH2 domain</keyword>
<protein>
    <recommendedName>
        <fullName evidence="4">SH2 domain-containing protein</fullName>
    </recommendedName>
</protein>
<name>A0A8C5B4V0_GADMO</name>
<dbReference type="GeneTree" id="ENSGT00940000155715"/>
<dbReference type="OMA" id="ELLEDEX"/>
<evidence type="ECO:0000256" key="1">
    <source>
        <dbReference type="ARBA" id="ARBA00022999"/>
    </source>
</evidence>
<evidence type="ECO:0000259" key="4">
    <source>
        <dbReference type="PROSITE" id="PS50001"/>
    </source>
</evidence>
<dbReference type="PANTHER" id="PTHR14098">
    <property type="entry name" value="SH2 DOMAIN CONTAINING PROTEIN"/>
    <property type="match status" value="1"/>
</dbReference>
<dbReference type="Ensembl" id="ENSGMOT00000051460.1">
    <property type="protein sequence ID" value="ENSGMOP00000040949.1"/>
    <property type="gene ID" value="ENSGMOG00000036750.1"/>
</dbReference>